<dbReference type="GeneID" id="117232723"/>
<evidence type="ECO:0000256" key="3">
    <source>
        <dbReference type="ARBA" id="ARBA00021146"/>
    </source>
</evidence>
<dbReference type="GO" id="GO:0097542">
    <property type="term" value="C:ciliary tip"/>
    <property type="evidence" value="ECO:0007669"/>
    <property type="project" value="TreeGrafter"/>
</dbReference>
<evidence type="ECO:0000256" key="6">
    <source>
        <dbReference type="SAM" id="MobiDB-lite"/>
    </source>
</evidence>
<dbReference type="Gene3D" id="1.25.10.10">
    <property type="entry name" value="Leucine-rich Repeat Variant"/>
    <property type="match status" value="1"/>
</dbReference>
<dbReference type="SUPFAM" id="SSF48371">
    <property type="entry name" value="ARM repeat"/>
    <property type="match status" value="1"/>
</dbReference>
<dbReference type="InterPro" id="IPR048959">
    <property type="entry name" value="ARMC9_ARM_dom"/>
</dbReference>
<dbReference type="InterPro" id="IPR006594">
    <property type="entry name" value="LisH"/>
</dbReference>
<dbReference type="GO" id="GO:0060271">
    <property type="term" value="P:cilium assembly"/>
    <property type="evidence" value="ECO:0007669"/>
    <property type="project" value="InterPro"/>
</dbReference>
<evidence type="ECO:0000256" key="5">
    <source>
        <dbReference type="ARBA" id="ARBA00023273"/>
    </source>
</evidence>
<dbReference type="InterPro" id="IPR011989">
    <property type="entry name" value="ARM-like"/>
</dbReference>
<keyword evidence="7" id="KW-0812">Transmembrane</keyword>
<gene>
    <name evidence="11" type="primary">LOC117232723</name>
</gene>
<feature type="transmembrane region" description="Helical" evidence="7">
    <location>
        <begin position="99"/>
        <end position="118"/>
    </location>
</feature>
<accession>A0A6J3K523</accession>
<evidence type="ECO:0000256" key="4">
    <source>
        <dbReference type="ARBA" id="ARBA00022794"/>
    </source>
</evidence>
<name>A0A6J3K523_9HYME</name>
<dbReference type="InterPro" id="IPR016024">
    <property type="entry name" value="ARM-type_fold"/>
</dbReference>
<proteinExistence type="predicted"/>
<dbReference type="PANTHER" id="PTHR14881:SF4">
    <property type="entry name" value="LISH DOMAIN-CONTAINING PROTEIN ARMC9"/>
    <property type="match status" value="1"/>
</dbReference>
<comment type="subcellular location">
    <subcellularLocation>
        <location evidence="2">Cytoplasm</location>
        <location evidence="2">Cytoskeleton</location>
        <location evidence="2">Cilium basal body</location>
    </subcellularLocation>
    <subcellularLocation>
        <location evidence="1">Cytoplasm</location>
        <location evidence="1">Cytoskeleton</location>
        <location evidence="1">Microtubule organizing center</location>
        <location evidence="1">Centrosome</location>
        <location evidence="1">Centriole</location>
    </subcellularLocation>
</comment>
<organism evidence="10 11">
    <name type="scientific">Bombus vosnesenskii</name>
    <dbReference type="NCBI Taxonomy" id="207650"/>
    <lineage>
        <taxon>Eukaryota</taxon>
        <taxon>Metazoa</taxon>
        <taxon>Ecdysozoa</taxon>
        <taxon>Arthropoda</taxon>
        <taxon>Hexapoda</taxon>
        <taxon>Insecta</taxon>
        <taxon>Pterygota</taxon>
        <taxon>Neoptera</taxon>
        <taxon>Endopterygota</taxon>
        <taxon>Hymenoptera</taxon>
        <taxon>Apocrita</taxon>
        <taxon>Aculeata</taxon>
        <taxon>Apoidea</taxon>
        <taxon>Anthophila</taxon>
        <taxon>Apidae</taxon>
        <taxon>Bombus</taxon>
        <taxon>Pyrobombus</taxon>
    </lineage>
</organism>
<feature type="domain" description="ARMC9 CTLH-like" evidence="9">
    <location>
        <begin position="60"/>
        <end position="221"/>
    </location>
</feature>
<evidence type="ECO:0000256" key="7">
    <source>
        <dbReference type="SAM" id="Phobius"/>
    </source>
</evidence>
<dbReference type="AlphaFoldDB" id="A0A6J3K523"/>
<reference evidence="11" key="1">
    <citation type="submission" date="2025-08" db="UniProtKB">
        <authorList>
            <consortium name="RefSeq"/>
        </authorList>
    </citation>
    <scope>IDENTIFICATION</scope>
    <source>
        <tissue evidence="11">Muscle</tissue>
    </source>
</reference>
<keyword evidence="5" id="KW-0966">Cell projection</keyword>
<sequence length="988" mass="114688">MDKNRAINKMDNKELKLVHQFLIDHDFENTADALMVEATIKGFKHLKNDLQTEDDMYENCYEQLMFSYKTGDWKTFFNLWNLIVPEDAKQTKACKILMLHIYVYFAMLPKHMLMLHWYKKKDKIQAAVSDLVTSSNQQDSECEENFMTEIEKNMNDSMERLRTFLNTTGKELENDAELRPYFAFPFMEDPYAEPFLSNIFEKSWTDKLTNHLQLFLKNYKQQSFSNTKYNDENSDKFSSSYTSLSEDSKKDVIAKKAIKNNNVPIIPNDRNIPMFLEDDESEEQPIFYDSIKYSQKSKSIQTVSMNSSEEEIYSSHFTKRNKKLMQCTQELAVAKSHLCSVHSNYEKLKIRFHKLHADYHKLMSIARVLTSALEDSVKGQVIDFQAMLETCIRIFPDLFNQNIKDSIHCSSELLLSKSRSDMKTIEYSNSNNVFIPPKLLNFKKIKLHLINGSIKTKLFLLQALRRKITFSQPGERDETVHEYISKDLLGLHSQIASYRGKSILPYLLTPQNIIIPHPLQQSVTRLLNALASFRCGRDYLSFDSTVVDTVFKCMNSISDNNIDTLTCNMMIAMLQKLSLRKQQRIYMIENGLMEWLIHHLHDQYRVMDSYRLEYATALLMNLSLHQTAQRRVSTMAPLLMSTLIDLLLMDHESALPYINGALNNFLTNHVFNEEAKRIKFSSIIEQYSKYKTGEIRKHLDHILKIHRGEITIKTEDEEMADNDNEEFDVLESQLDENDPVKNNYGELCGESLLESCYTILPKAIQEKETISDELSFPQLKTEAIDSAMQNNQIKNLSSEHESIQHEEILPRKLVNSKPNVKTKTNIVILQNSIKKTISYPKPQPRVVELKSSSTKVFNEKLTIKLKFKIYIYNVFKDRQIFKVQVANERWNSKNDKTFVKEIHNESAMYLYENHTSKESSKTTLASSMLLGIGSEAESTVMEKLSSIASLNTEDSNRIANDKVSWTQETKSDTEEAFLAKPKIPRTPP</sequence>
<dbReference type="InterPro" id="IPR040369">
    <property type="entry name" value="ARMC9"/>
</dbReference>
<dbReference type="RefSeq" id="XP_033348197.1">
    <property type="nucleotide sequence ID" value="XM_033492306.1"/>
</dbReference>
<evidence type="ECO:0000259" key="9">
    <source>
        <dbReference type="Pfam" id="PF23138"/>
    </source>
</evidence>
<dbReference type="GO" id="GO:0036064">
    <property type="term" value="C:ciliary basal body"/>
    <property type="evidence" value="ECO:0007669"/>
    <property type="project" value="InterPro"/>
</dbReference>
<evidence type="ECO:0000259" key="8">
    <source>
        <dbReference type="Pfam" id="PF21050"/>
    </source>
</evidence>
<dbReference type="Pfam" id="PF21050">
    <property type="entry name" value="ARMC9_ARM"/>
    <property type="match status" value="1"/>
</dbReference>
<keyword evidence="7" id="KW-1133">Transmembrane helix</keyword>
<feature type="region of interest" description="Disordered" evidence="6">
    <location>
        <begin position="964"/>
        <end position="988"/>
    </location>
</feature>
<dbReference type="Pfam" id="PF23138">
    <property type="entry name" value="CTLH_Armc9"/>
    <property type="match status" value="1"/>
</dbReference>
<dbReference type="InterPro" id="IPR056327">
    <property type="entry name" value="ARMC9_CTLH-like_dom"/>
</dbReference>
<keyword evidence="4" id="KW-0970">Cilium biogenesis/degradation</keyword>
<keyword evidence="7" id="KW-0472">Membrane</keyword>
<dbReference type="Proteomes" id="UP000504631">
    <property type="component" value="Unplaced"/>
</dbReference>
<dbReference type="KEGG" id="bvk:117232723"/>
<evidence type="ECO:0000313" key="11">
    <source>
        <dbReference type="RefSeq" id="XP_033348197.1"/>
    </source>
</evidence>
<dbReference type="PROSITE" id="PS50896">
    <property type="entry name" value="LISH"/>
    <property type="match status" value="1"/>
</dbReference>
<dbReference type="PANTHER" id="PTHR14881">
    <property type="entry name" value="LISH DOMAIN-CONTAINING PROTEIN ARMC9"/>
    <property type="match status" value="1"/>
</dbReference>
<evidence type="ECO:0000313" key="10">
    <source>
        <dbReference type="Proteomes" id="UP000504631"/>
    </source>
</evidence>
<keyword evidence="10" id="KW-1185">Reference proteome</keyword>
<evidence type="ECO:0000256" key="1">
    <source>
        <dbReference type="ARBA" id="ARBA00004114"/>
    </source>
</evidence>
<feature type="domain" description="LisH" evidence="8">
    <location>
        <begin position="587"/>
        <end position="704"/>
    </location>
</feature>
<dbReference type="GO" id="GO:0005814">
    <property type="term" value="C:centriole"/>
    <property type="evidence" value="ECO:0007669"/>
    <property type="project" value="UniProtKB-SubCell"/>
</dbReference>
<evidence type="ECO:0000256" key="2">
    <source>
        <dbReference type="ARBA" id="ARBA00004120"/>
    </source>
</evidence>
<protein>
    <recommendedName>
        <fullName evidence="3">LisH domain-containing protein ARMC9</fullName>
    </recommendedName>
</protein>